<keyword evidence="3" id="KW-0812">Transmembrane</keyword>
<evidence type="ECO:0000256" key="3">
    <source>
        <dbReference type="SAM" id="Phobius"/>
    </source>
</evidence>
<dbReference type="Gene3D" id="2.40.30.170">
    <property type="match status" value="1"/>
</dbReference>
<name>A0ABT0UDR5_9BACT</name>
<dbReference type="Proteomes" id="UP001202961">
    <property type="component" value="Unassembled WGS sequence"/>
</dbReference>
<dbReference type="InterPro" id="IPR051909">
    <property type="entry name" value="MFP_Cation_Efflux"/>
</dbReference>
<dbReference type="EMBL" id="JAMQBK010000105">
    <property type="protein sequence ID" value="MCM2374870.1"/>
    <property type="molecule type" value="Genomic_DNA"/>
</dbReference>
<proteinExistence type="predicted"/>
<keyword evidence="3" id="KW-1133">Transmembrane helix</keyword>
<evidence type="ECO:0000313" key="5">
    <source>
        <dbReference type="Proteomes" id="UP001202961"/>
    </source>
</evidence>
<keyword evidence="3" id="KW-0472">Membrane</keyword>
<comment type="caution">
    <text evidence="4">The sequence shown here is derived from an EMBL/GenBank/DDBJ whole genome shotgun (WGS) entry which is preliminary data.</text>
</comment>
<evidence type="ECO:0000313" key="4">
    <source>
        <dbReference type="EMBL" id="MCM2374870.1"/>
    </source>
</evidence>
<feature type="region of interest" description="Disordered" evidence="2">
    <location>
        <begin position="1"/>
        <end position="21"/>
    </location>
</feature>
<dbReference type="Gene3D" id="2.40.50.100">
    <property type="match status" value="1"/>
</dbReference>
<keyword evidence="1" id="KW-0813">Transport</keyword>
<dbReference type="PANTHER" id="PTHR30097:SF4">
    <property type="entry name" value="SLR6042 PROTEIN"/>
    <property type="match status" value="1"/>
</dbReference>
<keyword evidence="5" id="KW-1185">Reference proteome</keyword>
<evidence type="ECO:0000256" key="2">
    <source>
        <dbReference type="SAM" id="MobiDB-lite"/>
    </source>
</evidence>
<evidence type="ECO:0000256" key="1">
    <source>
        <dbReference type="ARBA" id="ARBA00022448"/>
    </source>
</evidence>
<organism evidence="4 5">
    <name type="scientific">Aporhodopirellula aestuarii</name>
    <dbReference type="NCBI Taxonomy" id="2950107"/>
    <lineage>
        <taxon>Bacteria</taxon>
        <taxon>Pseudomonadati</taxon>
        <taxon>Planctomycetota</taxon>
        <taxon>Planctomycetia</taxon>
        <taxon>Pirellulales</taxon>
        <taxon>Pirellulaceae</taxon>
        <taxon>Aporhodopirellula</taxon>
    </lineage>
</organism>
<reference evidence="4 5" key="1">
    <citation type="journal article" date="2022" name="Syst. Appl. Microbiol.">
        <title>Rhodopirellula aestuarii sp. nov., a novel member of the genus Rhodopirellula isolated from brackish sediments collected in the Tagus River estuary, Portugal.</title>
        <authorList>
            <person name="Vitorino I.R."/>
            <person name="Klimek D."/>
            <person name="Calusinska M."/>
            <person name="Lobo-da-Cunha A."/>
            <person name="Vasconcelos V."/>
            <person name="Lage O.M."/>
        </authorList>
    </citation>
    <scope>NUCLEOTIDE SEQUENCE [LARGE SCALE GENOMIC DNA]</scope>
    <source>
        <strain evidence="4 5">ICT_H3.1</strain>
    </source>
</reference>
<dbReference type="PANTHER" id="PTHR30097">
    <property type="entry name" value="CATION EFFLUX SYSTEM PROTEIN CUSB"/>
    <property type="match status" value="1"/>
</dbReference>
<feature type="transmembrane region" description="Helical" evidence="3">
    <location>
        <begin position="264"/>
        <end position="283"/>
    </location>
</feature>
<gene>
    <name evidence="4" type="ORF">NB063_29970</name>
</gene>
<protein>
    <submittedName>
        <fullName evidence="4">HlyD family efflux transporter periplasmic adaptor subunit</fullName>
    </submittedName>
</protein>
<dbReference type="SUPFAM" id="SSF111369">
    <property type="entry name" value="HlyD-like secretion proteins"/>
    <property type="match status" value="1"/>
</dbReference>
<dbReference type="RefSeq" id="WP_250933110.1">
    <property type="nucleotide sequence ID" value="NZ_JAMQBK010000105.1"/>
</dbReference>
<accession>A0ABT0UDR5</accession>
<dbReference type="Gene3D" id="1.10.287.470">
    <property type="entry name" value="Helix hairpin bin"/>
    <property type="match status" value="1"/>
</dbReference>
<sequence length="554" mass="60296">MNPTSPIASDDPRAVTDPPLAPFVYGDGGVSENVKAGSRPADAARAAQAVRKSPAGAKDPDLVALRASASMASRQFAILWHPLISGMAASQDRENAAQWLVTRLLEMLPDHTVRFGWGDREDAKSGRSRRLVRLLDSRLGWLGADNSIYQSLKTRFEKSPGEEAETAIRWESANLVLELTPDASREKMDDAASVSESDASKRAQPFGMVWIRPPQETNDELQQFAAMVPSEVLTTTATVFFSRPVSGKLGRVASILARWWSRRGIVGIVVLSVLMLACIPVAYRIPASATVTAMNARRVAAPIDATLLVAHVQPGDHVTKGMPLLELDGRPLRIELEAINAEIAEATKDEDIGLAHGQIAQAQLAGLKRKSLLRRRDLISRRLNQLVVASPIDGVVIQGDLHHSLGTPLEMGQTLLEIAPTGSLEIELEIPEVEIGFVDTHAPVEFYFPAIGRVAYRSRVSSIWPSATIRDDENVFIAKTPMPTTEEASGSDHEASTEGNSALYGTESSVASTSFDSNLRVGMRGEAVVLGPTRPWVWKWVRIPLRKIGWVIGW</sequence>